<gene>
    <name evidence="2" type="ORF">JIN84_09475</name>
</gene>
<dbReference type="AlphaFoldDB" id="A0A934R2Y1"/>
<dbReference type="RefSeq" id="WP_200350808.1">
    <property type="nucleotide sequence ID" value="NZ_BAABHZ010000007.1"/>
</dbReference>
<protein>
    <submittedName>
        <fullName evidence="2">Membrane integrity-associated transporter subunit PqiC</fullName>
    </submittedName>
</protein>
<name>A0A934R2Y1_9BACT</name>
<feature type="domain" description="ABC-type transport auxiliary lipoprotein component" evidence="1">
    <location>
        <begin position="32"/>
        <end position="180"/>
    </location>
</feature>
<dbReference type="Pfam" id="PF03886">
    <property type="entry name" value="ABC_trans_aux"/>
    <property type="match status" value="1"/>
</dbReference>
<organism evidence="2 3">
    <name type="scientific">Luteolibacter yonseiensis</name>
    <dbReference type="NCBI Taxonomy" id="1144680"/>
    <lineage>
        <taxon>Bacteria</taxon>
        <taxon>Pseudomonadati</taxon>
        <taxon>Verrucomicrobiota</taxon>
        <taxon>Verrucomicrobiia</taxon>
        <taxon>Verrucomicrobiales</taxon>
        <taxon>Verrucomicrobiaceae</taxon>
        <taxon>Luteolibacter</taxon>
    </lineage>
</organism>
<dbReference type="SUPFAM" id="SSF159594">
    <property type="entry name" value="XCC0632-like"/>
    <property type="match status" value="1"/>
</dbReference>
<keyword evidence="3" id="KW-1185">Reference proteome</keyword>
<dbReference type="EMBL" id="JAENIK010000010">
    <property type="protein sequence ID" value="MBK1815847.1"/>
    <property type="molecule type" value="Genomic_DNA"/>
</dbReference>
<dbReference type="Proteomes" id="UP000600139">
    <property type="component" value="Unassembled WGS sequence"/>
</dbReference>
<evidence type="ECO:0000313" key="3">
    <source>
        <dbReference type="Proteomes" id="UP000600139"/>
    </source>
</evidence>
<comment type="caution">
    <text evidence="2">The sequence shown here is derived from an EMBL/GenBank/DDBJ whole genome shotgun (WGS) entry which is preliminary data.</text>
</comment>
<evidence type="ECO:0000313" key="2">
    <source>
        <dbReference type="EMBL" id="MBK1815847.1"/>
    </source>
</evidence>
<reference evidence="2" key="1">
    <citation type="submission" date="2021-01" db="EMBL/GenBank/DDBJ databases">
        <title>Modified the classification status of verrucomicrobia.</title>
        <authorList>
            <person name="Feng X."/>
        </authorList>
    </citation>
    <scope>NUCLEOTIDE SEQUENCE</scope>
    <source>
        <strain evidence="2">JCM 18052</strain>
    </source>
</reference>
<dbReference type="InterPro" id="IPR005586">
    <property type="entry name" value="ABC_trans_aux"/>
</dbReference>
<sequence>MKRLLILLTALVLGGCAQPGKSYYVLTSGGPVPTGGGTGIGVGPVSLAEYLDRPNLVTQETANQLGVAEDHRWAGDLTENITRVTAADLGRLLNTGNVRSYPWQKDSEIRYQVTLDVRQLHSGADGYAVCEIGWRAYSLPERTLKASKTFSDREALESDGYDASVAAQSRLLQRLSESIAASLR</sequence>
<proteinExistence type="predicted"/>
<dbReference type="Gene3D" id="3.40.50.10610">
    <property type="entry name" value="ABC-type transport auxiliary lipoprotein component"/>
    <property type="match status" value="1"/>
</dbReference>
<accession>A0A934R2Y1</accession>
<dbReference type="PROSITE" id="PS51257">
    <property type="entry name" value="PROKAR_LIPOPROTEIN"/>
    <property type="match status" value="1"/>
</dbReference>
<evidence type="ECO:0000259" key="1">
    <source>
        <dbReference type="Pfam" id="PF03886"/>
    </source>
</evidence>